<accession>A0A397SDB2</accession>
<dbReference type="AlphaFoldDB" id="A0A397SDB2"/>
<evidence type="ECO:0000313" key="2">
    <source>
        <dbReference type="Proteomes" id="UP000265703"/>
    </source>
</evidence>
<proteinExistence type="predicted"/>
<name>A0A397SDB2_9GLOM</name>
<dbReference type="Gene3D" id="3.80.10.10">
    <property type="entry name" value="Ribonuclease Inhibitor"/>
    <property type="match status" value="1"/>
</dbReference>
<dbReference type="InterPro" id="IPR032675">
    <property type="entry name" value="LRR_dom_sf"/>
</dbReference>
<sequence length="489" mass="58487">MSRLNKDILFLLFEELQDDSKSLFSCLLVNRLWCETVVPILWKNPWRYDYINYQNKYYLYNIITLNLSDEIKEYLSSQGVKFPSNLQYWPFLFDYLSFCKSINVKVIKDIISISSSSPYNKFLLQEEVYKLLMRKCLEFKNLDMRSMKHQIFYFPEAMIRFETLYELKCNTSIDSIYFYGLARICHFIQNLIIFNTNTKVNHGIVKLIENQNNLKFFKWENDFDDYVEEDTYDDIFLALAKKSNTLIHFVTSFREGSNYTFPSEILPELYNLIILKLNFHPIFDSYYDEKFTISFYSNLEILQLCDYILINTVSCIIKNSGGLIKKIIINSYDINYNFYHDSLVLLRSIYEFCPLIEFLSITFPSSKKHFIEFENLLKFCKKLKILDLLDANTIEESFDIKLLYGENFSKVLINSEPFNLREIRFCDYFKFSLFSLQSLLDNWKGGFLLTFLTSDPIYISDDYSKLINNYKNIGLIKDFRCDFKRSIYF</sequence>
<reference evidence="1 2" key="1">
    <citation type="submission" date="2018-06" db="EMBL/GenBank/DDBJ databases">
        <title>Comparative genomics reveals the genomic features of Rhizophagus irregularis, R. cerebriforme, R. diaphanum and Gigaspora rosea, and their symbiotic lifestyle signature.</title>
        <authorList>
            <person name="Morin E."/>
            <person name="San Clemente H."/>
            <person name="Chen E.C.H."/>
            <person name="De La Providencia I."/>
            <person name="Hainaut M."/>
            <person name="Kuo A."/>
            <person name="Kohler A."/>
            <person name="Murat C."/>
            <person name="Tang N."/>
            <person name="Roy S."/>
            <person name="Loubradou J."/>
            <person name="Henrissat B."/>
            <person name="Grigoriev I.V."/>
            <person name="Corradi N."/>
            <person name="Roux C."/>
            <person name="Martin F.M."/>
        </authorList>
    </citation>
    <scope>NUCLEOTIDE SEQUENCE [LARGE SCALE GENOMIC DNA]</scope>
    <source>
        <strain evidence="1 2">DAOM 227022</strain>
    </source>
</reference>
<evidence type="ECO:0008006" key="3">
    <source>
        <dbReference type="Google" id="ProtNLM"/>
    </source>
</evidence>
<organism evidence="1 2">
    <name type="scientific">Glomus cerebriforme</name>
    <dbReference type="NCBI Taxonomy" id="658196"/>
    <lineage>
        <taxon>Eukaryota</taxon>
        <taxon>Fungi</taxon>
        <taxon>Fungi incertae sedis</taxon>
        <taxon>Mucoromycota</taxon>
        <taxon>Glomeromycotina</taxon>
        <taxon>Glomeromycetes</taxon>
        <taxon>Glomerales</taxon>
        <taxon>Glomeraceae</taxon>
        <taxon>Glomus</taxon>
    </lineage>
</organism>
<dbReference type="EMBL" id="QKYT01000640">
    <property type="protein sequence ID" value="RIA82696.1"/>
    <property type="molecule type" value="Genomic_DNA"/>
</dbReference>
<protein>
    <recommendedName>
        <fullName evidence="3">F-box domain-containing protein</fullName>
    </recommendedName>
</protein>
<dbReference type="OrthoDB" id="2362396at2759"/>
<dbReference type="Proteomes" id="UP000265703">
    <property type="component" value="Unassembled WGS sequence"/>
</dbReference>
<keyword evidence="2" id="KW-1185">Reference proteome</keyword>
<gene>
    <name evidence="1" type="ORF">C1645_880906</name>
</gene>
<comment type="caution">
    <text evidence="1">The sequence shown here is derived from an EMBL/GenBank/DDBJ whole genome shotgun (WGS) entry which is preliminary data.</text>
</comment>
<evidence type="ECO:0000313" key="1">
    <source>
        <dbReference type="EMBL" id="RIA82696.1"/>
    </source>
</evidence>